<dbReference type="SUPFAM" id="SSF46894">
    <property type="entry name" value="C-terminal effector domain of the bipartite response regulators"/>
    <property type="match status" value="1"/>
</dbReference>
<name>A0A1H8KGP3_9RHOB</name>
<gene>
    <name evidence="5" type="ORF">SAMN04489859_102216</name>
</gene>
<keyword evidence="6" id="KW-1185">Reference proteome</keyword>
<evidence type="ECO:0000313" key="5">
    <source>
        <dbReference type="EMBL" id="SEN92153.1"/>
    </source>
</evidence>
<dbReference type="PRINTS" id="PR00038">
    <property type="entry name" value="HTHLUXR"/>
</dbReference>
<evidence type="ECO:0000256" key="3">
    <source>
        <dbReference type="ARBA" id="ARBA00023163"/>
    </source>
</evidence>
<accession>A0A1H8KGP3</accession>
<evidence type="ECO:0000259" key="4">
    <source>
        <dbReference type="PROSITE" id="PS50043"/>
    </source>
</evidence>
<evidence type="ECO:0000256" key="1">
    <source>
        <dbReference type="ARBA" id="ARBA00023015"/>
    </source>
</evidence>
<dbReference type="Pfam" id="PF00196">
    <property type="entry name" value="GerE"/>
    <property type="match status" value="1"/>
</dbReference>
<dbReference type="PROSITE" id="PS50043">
    <property type="entry name" value="HTH_LUXR_2"/>
    <property type="match status" value="1"/>
</dbReference>
<dbReference type="GO" id="GO:0006355">
    <property type="term" value="P:regulation of DNA-templated transcription"/>
    <property type="evidence" value="ECO:0007669"/>
    <property type="project" value="InterPro"/>
</dbReference>
<proteinExistence type="predicted"/>
<feature type="domain" description="HTH luxR-type" evidence="4">
    <location>
        <begin position="122"/>
        <end position="187"/>
    </location>
</feature>
<dbReference type="STRING" id="34002.SAMN04489859_102216"/>
<dbReference type="CDD" id="cd06170">
    <property type="entry name" value="LuxR_C_like"/>
    <property type="match status" value="1"/>
</dbReference>
<dbReference type="OrthoDB" id="9782655at2"/>
<evidence type="ECO:0000313" key="6">
    <source>
        <dbReference type="Proteomes" id="UP000199054"/>
    </source>
</evidence>
<dbReference type="InterPro" id="IPR000014">
    <property type="entry name" value="PAS"/>
</dbReference>
<dbReference type="Proteomes" id="UP000199054">
    <property type="component" value="Unassembled WGS sequence"/>
</dbReference>
<dbReference type="SMART" id="SM00421">
    <property type="entry name" value="HTH_LUXR"/>
    <property type="match status" value="1"/>
</dbReference>
<dbReference type="InterPro" id="IPR016032">
    <property type="entry name" value="Sig_transdc_resp-reg_C-effctor"/>
</dbReference>
<keyword evidence="1" id="KW-0805">Transcription regulation</keyword>
<dbReference type="PANTHER" id="PTHR44688">
    <property type="entry name" value="DNA-BINDING TRANSCRIPTIONAL ACTIVATOR DEVR_DOSR"/>
    <property type="match status" value="1"/>
</dbReference>
<dbReference type="AlphaFoldDB" id="A0A1H8KGP3"/>
<organism evidence="5 6">
    <name type="scientific">Paracoccus alcaliphilus</name>
    <dbReference type="NCBI Taxonomy" id="34002"/>
    <lineage>
        <taxon>Bacteria</taxon>
        <taxon>Pseudomonadati</taxon>
        <taxon>Pseudomonadota</taxon>
        <taxon>Alphaproteobacteria</taxon>
        <taxon>Rhodobacterales</taxon>
        <taxon>Paracoccaceae</taxon>
        <taxon>Paracoccus</taxon>
    </lineage>
</organism>
<evidence type="ECO:0000256" key="2">
    <source>
        <dbReference type="ARBA" id="ARBA00023125"/>
    </source>
</evidence>
<dbReference type="Gene3D" id="1.10.10.10">
    <property type="entry name" value="Winged helix-like DNA-binding domain superfamily/Winged helix DNA-binding domain"/>
    <property type="match status" value="1"/>
</dbReference>
<dbReference type="InterPro" id="IPR000792">
    <property type="entry name" value="Tscrpt_reg_LuxR_C"/>
</dbReference>
<dbReference type="InterPro" id="IPR035965">
    <property type="entry name" value="PAS-like_dom_sf"/>
</dbReference>
<protein>
    <submittedName>
        <fullName evidence="5">PAS domain S-box-containing protein</fullName>
    </submittedName>
</protein>
<keyword evidence="2" id="KW-0238">DNA-binding</keyword>
<dbReference type="Pfam" id="PF13426">
    <property type="entry name" value="PAS_9"/>
    <property type="match status" value="1"/>
</dbReference>
<dbReference type="NCBIfam" id="TIGR00229">
    <property type="entry name" value="sensory_box"/>
    <property type="match status" value="1"/>
</dbReference>
<sequence length="194" mass="21593">MPPWIPTVDDLAQLGFANAPVGLVVTANRRIDLCNARFAAIFGYRMQDLQGRRLALLYPSTEEYDRIGRIGLAEMKATGRYDDERVMRRRDGSHFWCRVQGQSLDAANPFSRAVWSMTDISAARPLVQLTRRERQVAMLLVEGRTSKDIARALSISPRTVEAHRQKLNAKLEVRNTAECVARLAGIPGLDAGGG</sequence>
<dbReference type="SUPFAM" id="SSF55785">
    <property type="entry name" value="PYP-like sensor domain (PAS domain)"/>
    <property type="match status" value="1"/>
</dbReference>
<dbReference type="EMBL" id="FODE01000022">
    <property type="protein sequence ID" value="SEN92153.1"/>
    <property type="molecule type" value="Genomic_DNA"/>
</dbReference>
<reference evidence="5 6" key="1">
    <citation type="submission" date="2016-10" db="EMBL/GenBank/DDBJ databases">
        <authorList>
            <person name="de Groot N.N."/>
        </authorList>
    </citation>
    <scope>NUCLEOTIDE SEQUENCE [LARGE SCALE GENOMIC DNA]</scope>
    <source>
        <strain evidence="5 6">DSM 8512</strain>
    </source>
</reference>
<dbReference type="GO" id="GO:0003677">
    <property type="term" value="F:DNA binding"/>
    <property type="evidence" value="ECO:0007669"/>
    <property type="project" value="UniProtKB-KW"/>
</dbReference>
<dbReference type="InterPro" id="IPR036388">
    <property type="entry name" value="WH-like_DNA-bd_sf"/>
</dbReference>
<dbReference type="CDD" id="cd00130">
    <property type="entry name" value="PAS"/>
    <property type="match status" value="1"/>
</dbReference>
<dbReference type="PANTHER" id="PTHR44688:SF16">
    <property type="entry name" value="DNA-BINDING TRANSCRIPTIONAL ACTIVATOR DEVR_DOSR"/>
    <property type="match status" value="1"/>
</dbReference>
<keyword evidence="3" id="KW-0804">Transcription</keyword>
<dbReference type="Gene3D" id="3.30.450.20">
    <property type="entry name" value="PAS domain"/>
    <property type="match status" value="1"/>
</dbReference>